<comment type="caution">
    <text evidence="1">The sequence shown here is derived from an EMBL/GenBank/DDBJ whole genome shotgun (WGS) entry which is preliminary data.</text>
</comment>
<gene>
    <name evidence="1" type="ORF">RS890_10315</name>
</gene>
<protein>
    <submittedName>
        <fullName evidence="1">Uncharacterized protein</fullName>
    </submittedName>
</protein>
<reference evidence="1" key="1">
    <citation type="submission" date="2023-10" db="EMBL/GenBank/DDBJ databases">
        <title>Rapid discrimination of Bifidobacterium longum Subspecies based on MALDI-TOF MS and Machine Learning.</title>
        <authorList>
            <person name="Chen J."/>
        </authorList>
    </citation>
    <scope>NUCLEOTIDE SEQUENCE</scope>
    <source>
        <strain evidence="1">YGMCC0039</strain>
    </source>
</reference>
<sequence>MSSWSVHHYASSPVWDMFDLPVVSNFLRRQYREHVFSGLSAVRLFTAVCGEGVMATLNEISERVGVLQNTVSSLLDNPLVSAMKKTRRRVLCTCGWIGYHNMFHLSIEVLDARPSAEELQNTYFANLWKTTL</sequence>
<dbReference type="EMBL" id="JAWLRA010000037">
    <property type="protein sequence ID" value="MDW3127447.1"/>
    <property type="molecule type" value="Genomic_DNA"/>
</dbReference>
<proteinExistence type="predicted"/>
<organism evidence="1 2">
    <name type="scientific">Bifidobacterium longum</name>
    <dbReference type="NCBI Taxonomy" id="216816"/>
    <lineage>
        <taxon>Bacteria</taxon>
        <taxon>Bacillati</taxon>
        <taxon>Actinomycetota</taxon>
        <taxon>Actinomycetes</taxon>
        <taxon>Bifidobacteriales</taxon>
        <taxon>Bifidobacteriaceae</taxon>
        <taxon>Bifidobacterium</taxon>
    </lineage>
</organism>
<dbReference type="AlphaFoldDB" id="A0AB35S9U3"/>
<dbReference type="Proteomes" id="UP001277803">
    <property type="component" value="Unassembled WGS sequence"/>
</dbReference>
<evidence type="ECO:0000313" key="1">
    <source>
        <dbReference type="EMBL" id="MDW3127447.1"/>
    </source>
</evidence>
<accession>A0AB35S9U3</accession>
<name>A0AB35S9U3_BIFLN</name>
<dbReference type="RefSeq" id="WP_131220675.1">
    <property type="nucleotide sequence ID" value="NZ_CACRSV010000037.1"/>
</dbReference>
<evidence type="ECO:0000313" key="2">
    <source>
        <dbReference type="Proteomes" id="UP001277803"/>
    </source>
</evidence>